<dbReference type="CDD" id="cd06558">
    <property type="entry name" value="crotonase-like"/>
    <property type="match status" value="1"/>
</dbReference>
<dbReference type="InterPro" id="IPR029045">
    <property type="entry name" value="ClpP/crotonase-like_dom_sf"/>
</dbReference>
<evidence type="ECO:0000313" key="3">
    <source>
        <dbReference type="Proteomes" id="UP001610446"/>
    </source>
</evidence>
<accession>A0ABR4JZM2</accession>
<dbReference type="Pfam" id="PF00378">
    <property type="entry name" value="ECH_1"/>
    <property type="match status" value="1"/>
</dbReference>
<feature type="compositionally biased region" description="Basic residues" evidence="1">
    <location>
        <begin position="243"/>
        <end position="252"/>
    </location>
</feature>
<dbReference type="PANTHER" id="PTHR11941">
    <property type="entry name" value="ENOYL-COA HYDRATASE-RELATED"/>
    <property type="match status" value="1"/>
</dbReference>
<dbReference type="Proteomes" id="UP001610446">
    <property type="component" value="Unassembled WGS sequence"/>
</dbReference>
<sequence length="252" mass="28523">MALFSRSIPSGGYFICAMLSDNVYFLVFESPPENHFSPSFVDTFRSCLETIERSYPPGVLVTASRIPSSYCGDFPLIPDERQRYQAWHLLRQILTYPMPTIAFINGHAVGMGFLLALCHDFRIQGRPDSSLRICQEPSSVDLAPRLNLVKAISPCSTVVSSRIANGKPLYGREAIKRGLVDMVAHVNGVFKFIKDRELLRVPSTPTYRESKIRSNRKALRVLDSIDEETGRHEDNRPETGSTNRKHYRESKI</sequence>
<comment type="caution">
    <text evidence="2">The sequence shown here is derived from an EMBL/GenBank/DDBJ whole genome shotgun (WGS) entry which is preliminary data.</text>
</comment>
<reference evidence="2 3" key="1">
    <citation type="submission" date="2024-07" db="EMBL/GenBank/DDBJ databases">
        <title>Section-level genome sequencing and comparative genomics of Aspergillus sections Usti and Cavernicolus.</title>
        <authorList>
            <consortium name="Lawrence Berkeley National Laboratory"/>
            <person name="Nybo J.L."/>
            <person name="Vesth T.C."/>
            <person name="Theobald S."/>
            <person name="Frisvad J.C."/>
            <person name="Larsen T.O."/>
            <person name="Kjaerboelling I."/>
            <person name="Rothschild-Mancinelli K."/>
            <person name="Lyhne E.K."/>
            <person name="Kogle M.E."/>
            <person name="Barry K."/>
            <person name="Clum A."/>
            <person name="Na H."/>
            <person name="Ledsgaard L."/>
            <person name="Lin J."/>
            <person name="Lipzen A."/>
            <person name="Kuo A."/>
            <person name="Riley R."/>
            <person name="Mondo S."/>
            <person name="Labutti K."/>
            <person name="Haridas S."/>
            <person name="Pangalinan J."/>
            <person name="Salamov A.A."/>
            <person name="Simmons B.A."/>
            <person name="Magnuson J.K."/>
            <person name="Chen J."/>
            <person name="Drula E."/>
            <person name="Henrissat B."/>
            <person name="Wiebenga A."/>
            <person name="Lubbers R.J."/>
            <person name="Gomes A.C."/>
            <person name="Makela M.R."/>
            <person name="Stajich J."/>
            <person name="Grigoriev I.V."/>
            <person name="Mortensen U.H."/>
            <person name="De Vries R.P."/>
            <person name="Baker S.E."/>
            <person name="Andersen M.R."/>
        </authorList>
    </citation>
    <scope>NUCLEOTIDE SEQUENCE [LARGE SCALE GENOMIC DNA]</scope>
    <source>
        <strain evidence="2 3">CBS 123904</strain>
    </source>
</reference>
<dbReference type="SUPFAM" id="SSF52096">
    <property type="entry name" value="ClpP/crotonase"/>
    <property type="match status" value="1"/>
</dbReference>
<evidence type="ECO:0000256" key="1">
    <source>
        <dbReference type="SAM" id="MobiDB-lite"/>
    </source>
</evidence>
<name>A0ABR4JZM2_9EURO</name>
<dbReference type="EMBL" id="JBFXLU010000081">
    <property type="protein sequence ID" value="KAL2844348.1"/>
    <property type="molecule type" value="Genomic_DNA"/>
</dbReference>
<protein>
    <submittedName>
        <fullName evidence="2">ClpP/crotonase-like domain-containing protein</fullName>
    </submittedName>
</protein>
<dbReference type="PANTHER" id="PTHR11941:SF75">
    <property type="entry name" value="ENOYL-COA HYDRATASE_ISOMERASE FAMILY PROTEIN"/>
    <property type="match status" value="1"/>
</dbReference>
<keyword evidence="3" id="KW-1185">Reference proteome</keyword>
<proteinExistence type="predicted"/>
<dbReference type="InterPro" id="IPR001753">
    <property type="entry name" value="Enoyl-CoA_hydra/iso"/>
</dbReference>
<feature type="region of interest" description="Disordered" evidence="1">
    <location>
        <begin position="223"/>
        <end position="252"/>
    </location>
</feature>
<organism evidence="2 3">
    <name type="scientific">Aspergillus pseudoustus</name>
    <dbReference type="NCBI Taxonomy" id="1810923"/>
    <lineage>
        <taxon>Eukaryota</taxon>
        <taxon>Fungi</taxon>
        <taxon>Dikarya</taxon>
        <taxon>Ascomycota</taxon>
        <taxon>Pezizomycotina</taxon>
        <taxon>Eurotiomycetes</taxon>
        <taxon>Eurotiomycetidae</taxon>
        <taxon>Eurotiales</taxon>
        <taxon>Aspergillaceae</taxon>
        <taxon>Aspergillus</taxon>
        <taxon>Aspergillus subgen. Nidulantes</taxon>
    </lineage>
</organism>
<feature type="compositionally biased region" description="Basic and acidic residues" evidence="1">
    <location>
        <begin position="228"/>
        <end position="237"/>
    </location>
</feature>
<evidence type="ECO:0000313" key="2">
    <source>
        <dbReference type="EMBL" id="KAL2844348.1"/>
    </source>
</evidence>
<gene>
    <name evidence="2" type="ORF">BJY01DRAFT_188826</name>
</gene>
<dbReference type="Gene3D" id="3.90.226.10">
    <property type="entry name" value="2-enoyl-CoA Hydratase, Chain A, domain 1"/>
    <property type="match status" value="1"/>
</dbReference>